<keyword evidence="4 12" id="KW-0548">Nucleotidyltransferase</keyword>
<dbReference type="SMART" id="SM00493">
    <property type="entry name" value="TOPRIM"/>
    <property type="match status" value="1"/>
</dbReference>
<evidence type="ECO:0000256" key="13">
    <source>
        <dbReference type="PIRNR" id="PIRNR002811"/>
    </source>
</evidence>
<keyword evidence="3 12" id="KW-0808">Transferase</keyword>
<evidence type="ECO:0000313" key="15">
    <source>
        <dbReference type="EMBL" id="MCC1483886.1"/>
    </source>
</evidence>
<dbReference type="NCBIfam" id="TIGR01391">
    <property type="entry name" value="dnaG"/>
    <property type="match status" value="1"/>
</dbReference>
<dbReference type="SUPFAM" id="SSF57783">
    <property type="entry name" value="Zinc beta-ribbon"/>
    <property type="match status" value="1"/>
</dbReference>
<dbReference type="Gene3D" id="3.90.580.10">
    <property type="entry name" value="Zinc finger, CHC2-type domain"/>
    <property type="match status" value="1"/>
</dbReference>
<dbReference type="Pfam" id="PF10410">
    <property type="entry name" value="DnaB_bind"/>
    <property type="match status" value="1"/>
</dbReference>
<keyword evidence="10 12" id="KW-0238">DNA-binding</keyword>
<evidence type="ECO:0000256" key="9">
    <source>
        <dbReference type="ARBA" id="ARBA00022842"/>
    </source>
</evidence>
<keyword evidence="7" id="KW-0863">Zinc-finger</keyword>
<organism evidence="15 16">
    <name type="scientific">Winogradskyella immobilis</name>
    <dbReference type="NCBI Taxonomy" id="2816852"/>
    <lineage>
        <taxon>Bacteria</taxon>
        <taxon>Pseudomonadati</taxon>
        <taxon>Bacteroidota</taxon>
        <taxon>Flavobacteriia</taxon>
        <taxon>Flavobacteriales</taxon>
        <taxon>Flavobacteriaceae</taxon>
        <taxon>Winogradskyella</taxon>
    </lineage>
</organism>
<keyword evidence="8 13" id="KW-0862">Zinc</keyword>
<evidence type="ECO:0000256" key="7">
    <source>
        <dbReference type="ARBA" id="ARBA00022771"/>
    </source>
</evidence>
<evidence type="ECO:0000256" key="4">
    <source>
        <dbReference type="ARBA" id="ARBA00022695"/>
    </source>
</evidence>
<dbReference type="SMART" id="SM00400">
    <property type="entry name" value="ZnF_CHCC"/>
    <property type="match status" value="1"/>
</dbReference>
<evidence type="ECO:0000256" key="6">
    <source>
        <dbReference type="ARBA" id="ARBA00022723"/>
    </source>
</evidence>
<keyword evidence="5 12" id="KW-0235">DNA replication</keyword>
<evidence type="ECO:0000256" key="11">
    <source>
        <dbReference type="ARBA" id="ARBA00023163"/>
    </source>
</evidence>
<dbReference type="Gene3D" id="3.90.980.10">
    <property type="entry name" value="DNA primase, catalytic core, N-terminal domain"/>
    <property type="match status" value="1"/>
</dbReference>
<proteinExistence type="inferred from homology"/>
<dbReference type="PIRSF" id="PIRSF002811">
    <property type="entry name" value="DnaG"/>
    <property type="match status" value="1"/>
</dbReference>
<dbReference type="RefSeq" id="WP_227476332.1">
    <property type="nucleotide sequence ID" value="NZ_JAFMPT010000004.1"/>
</dbReference>
<dbReference type="EC" id="2.7.7.101" evidence="12"/>
<reference evidence="16" key="2">
    <citation type="submission" date="2023-07" db="EMBL/GenBank/DDBJ databases">
        <title>Genome of Winogradskyella sp. E313.</title>
        <authorList>
            <person name="Zhou Y."/>
        </authorList>
    </citation>
    <scope>NUCLEOTIDE SEQUENCE [LARGE SCALE GENOMIC DNA]</scope>
    <source>
        <strain evidence="16">E313</strain>
    </source>
</reference>
<evidence type="ECO:0000256" key="10">
    <source>
        <dbReference type="ARBA" id="ARBA00023125"/>
    </source>
</evidence>
<dbReference type="InterPro" id="IPR019475">
    <property type="entry name" value="DNA_primase_DnaB-bd"/>
</dbReference>
<evidence type="ECO:0000256" key="3">
    <source>
        <dbReference type="ARBA" id="ARBA00022679"/>
    </source>
</evidence>
<dbReference type="InterPro" id="IPR006171">
    <property type="entry name" value="TOPRIM_dom"/>
</dbReference>
<dbReference type="InterPro" id="IPR006295">
    <property type="entry name" value="DNA_primase_DnaG"/>
</dbReference>
<comment type="caution">
    <text evidence="12">Lacks conserved residue(s) required for the propagation of feature annotation.</text>
</comment>
<name>A0ABS8EL05_9FLAO</name>
<dbReference type="EMBL" id="JAFMPT010000004">
    <property type="protein sequence ID" value="MCC1483886.1"/>
    <property type="molecule type" value="Genomic_DNA"/>
</dbReference>
<dbReference type="PANTHER" id="PTHR30313">
    <property type="entry name" value="DNA PRIMASE"/>
    <property type="match status" value="1"/>
</dbReference>
<evidence type="ECO:0000256" key="5">
    <source>
        <dbReference type="ARBA" id="ARBA00022705"/>
    </source>
</evidence>
<gene>
    <name evidence="12" type="primary">dnaG</name>
    <name evidence="15" type="ORF">J1C55_04725</name>
</gene>
<dbReference type="InterPro" id="IPR050219">
    <property type="entry name" value="DnaG_primase"/>
</dbReference>
<dbReference type="Pfam" id="PF01807">
    <property type="entry name" value="Zn_ribbon_DnaG"/>
    <property type="match status" value="1"/>
</dbReference>
<dbReference type="InterPro" id="IPR037068">
    <property type="entry name" value="DNA_primase_core_N_sf"/>
</dbReference>
<evidence type="ECO:0000259" key="14">
    <source>
        <dbReference type="PROSITE" id="PS50880"/>
    </source>
</evidence>
<evidence type="ECO:0000256" key="12">
    <source>
        <dbReference type="HAMAP-Rule" id="MF_00974"/>
    </source>
</evidence>
<evidence type="ECO:0000256" key="2">
    <source>
        <dbReference type="ARBA" id="ARBA00022515"/>
    </source>
</evidence>
<keyword evidence="16" id="KW-1185">Reference proteome</keyword>
<keyword evidence="11 12" id="KW-0804">Transcription</keyword>
<dbReference type="InterPro" id="IPR002694">
    <property type="entry name" value="Znf_CHC2"/>
</dbReference>
<comment type="cofactor">
    <cofactor evidence="13">
        <name>Zn(2+)</name>
        <dbReference type="ChEBI" id="CHEBI:29105"/>
    </cofactor>
    <text evidence="13">Binds 1 zinc ion per monomer.</text>
</comment>
<evidence type="ECO:0000256" key="1">
    <source>
        <dbReference type="ARBA" id="ARBA00022478"/>
    </source>
</evidence>
<accession>A0ABS8EL05</accession>
<dbReference type="PANTHER" id="PTHR30313:SF2">
    <property type="entry name" value="DNA PRIMASE"/>
    <property type="match status" value="1"/>
</dbReference>
<dbReference type="InterPro" id="IPR030846">
    <property type="entry name" value="DnaG_bac"/>
</dbReference>
<comment type="function">
    <text evidence="12 13">RNA polymerase that catalyzes the synthesis of short RNA molecules used as primers for DNA polymerase during DNA replication.</text>
</comment>
<comment type="caution">
    <text evidence="15">The sequence shown here is derived from an EMBL/GenBank/DDBJ whole genome shotgun (WGS) entry which is preliminary data.</text>
</comment>
<evidence type="ECO:0000256" key="8">
    <source>
        <dbReference type="ARBA" id="ARBA00022833"/>
    </source>
</evidence>
<keyword evidence="6 13" id="KW-0479">Metal-binding</keyword>
<comment type="subunit">
    <text evidence="12">Monomer. Interacts with DnaB.</text>
</comment>
<dbReference type="InterPro" id="IPR036977">
    <property type="entry name" value="DNA_primase_Znf_CHC2"/>
</dbReference>
<comment type="similarity">
    <text evidence="12 13">Belongs to the DnaG primase family.</text>
</comment>
<dbReference type="InterPro" id="IPR013264">
    <property type="entry name" value="DNAG_N"/>
</dbReference>
<feature type="domain" description="Toprim" evidence="14">
    <location>
        <begin position="259"/>
        <end position="340"/>
    </location>
</feature>
<protein>
    <recommendedName>
        <fullName evidence="12 13">DNA primase</fullName>
        <ecNumber evidence="12">2.7.7.101</ecNumber>
    </recommendedName>
</protein>
<keyword evidence="2 12" id="KW-0639">Primosome</keyword>
<dbReference type="Gene3D" id="3.40.1360.10">
    <property type="match status" value="1"/>
</dbReference>
<dbReference type="Pfam" id="PF08275">
    <property type="entry name" value="DNAG_N"/>
    <property type="match status" value="1"/>
</dbReference>
<keyword evidence="1 12" id="KW-0240">DNA-directed RNA polymerase</keyword>
<dbReference type="PROSITE" id="PS50880">
    <property type="entry name" value="TOPRIM"/>
    <property type="match status" value="1"/>
</dbReference>
<keyword evidence="9" id="KW-0460">Magnesium</keyword>
<dbReference type="CDD" id="cd03364">
    <property type="entry name" value="TOPRIM_DnaG_primases"/>
    <property type="match status" value="1"/>
</dbReference>
<dbReference type="SUPFAM" id="SSF56731">
    <property type="entry name" value="DNA primase core"/>
    <property type="match status" value="1"/>
</dbReference>
<comment type="catalytic activity">
    <reaction evidence="12">
        <text>ssDNA + n NTP = ssDNA/pppN(pN)n-1 hybrid + (n-1) diphosphate.</text>
        <dbReference type="EC" id="2.7.7.101"/>
    </reaction>
</comment>
<dbReference type="Proteomes" id="UP000778797">
    <property type="component" value="Unassembled WGS sequence"/>
</dbReference>
<dbReference type="Pfam" id="PF13155">
    <property type="entry name" value="Toprim_2"/>
    <property type="match status" value="1"/>
</dbReference>
<dbReference type="InterPro" id="IPR034151">
    <property type="entry name" value="TOPRIM_DnaG_bac"/>
</dbReference>
<reference evidence="16" key="1">
    <citation type="submission" date="2021-03" db="EMBL/GenBank/DDBJ databases">
        <title>Genome of Cognatishimia sp. F0-27.</title>
        <authorList>
            <person name="Ping X."/>
        </authorList>
    </citation>
    <scope>NUCLEOTIDE SEQUENCE [LARGE SCALE GENOMIC DNA]</scope>
    <source>
        <strain evidence="16">E313</strain>
    </source>
</reference>
<dbReference type="HAMAP" id="MF_00974">
    <property type="entry name" value="DNA_primase_DnaG"/>
    <property type="match status" value="1"/>
</dbReference>
<evidence type="ECO:0000313" key="16">
    <source>
        <dbReference type="Proteomes" id="UP000778797"/>
    </source>
</evidence>
<sequence>MISQNTITQVFETARVEEVIGDFVQLKKSGSNFKGLSPFSDERSPSFMVSPVKQIWKDFSSGKGGNAVTFLMEHEHFTYPEAIKYLAKKYNIEIEETERTDEEKEQADTRESLYLVSEYANTYFQNILHKTDQGKSIGLSYFKERGFTEDTIEKFQLGYALDEWQAFTDEALKKGYNINFLEGTGLTIVKPEKHFDRFKGRVMFPIHSMSGRILGFGGRILVNDKKAAKYLNSPESEIYHKSKVLYGLYFAKQSIAKDDNCYLVEGYTDVIQFHQTGIKNVVSSSGTALTSDQIRLINRLTNNITVLFDGDAAGMRASVRGIDLILEQGMNVRVCSFPDGEDPDSFAKSNTLEELTDYLNENAKDFIQFKASLLVKEANNDPIKKAETIRDIVNSIAKIPDQIKREVYVQECARIMDISESVLFSTLAQINKKESQDANKKYKQEQKAFQVVKPEQKPSKKVDIQYELERKIIEILLLYGEKTERFEDLVLKEDEVSGDLILEPVVQETRVFEKIYLDLQEDEMQFTDERFKTLYYSIIDKLNQDQEFSTRHFINQIDQDMAATVTSILMEEEKYSIDDWERNQIVPKKKTEKLEQLVHQTILSLRCFLIEHKVENLKNNILLENANAKSILEDVRDYSDLKKLLSYKLGKVISG</sequence>